<name>A0A7Z0IHC3_9MICO</name>
<comment type="caution">
    <text evidence="2">The sequence shown here is derived from an EMBL/GenBank/DDBJ whole genome shotgun (WGS) entry which is preliminary data.</text>
</comment>
<dbReference type="PANTHER" id="PTHR43056:SF5">
    <property type="entry name" value="PEPTIDASE S9 PROLYL OLIGOPEPTIDASE CATALYTIC DOMAIN-CONTAINING PROTEIN"/>
    <property type="match status" value="1"/>
</dbReference>
<dbReference type="AlphaFoldDB" id="A0A7Z0IHC3"/>
<dbReference type="SUPFAM" id="SSF82171">
    <property type="entry name" value="DPP6 N-terminal domain-like"/>
    <property type="match status" value="1"/>
</dbReference>
<dbReference type="Gene3D" id="2.120.10.30">
    <property type="entry name" value="TolB, C-terminal domain"/>
    <property type="match status" value="1"/>
</dbReference>
<dbReference type="InterPro" id="IPR050585">
    <property type="entry name" value="Xaa-Pro_dipeptidyl-ppase/CocE"/>
</dbReference>
<dbReference type="InterPro" id="IPR029058">
    <property type="entry name" value="AB_hydrolase_fold"/>
</dbReference>
<organism evidence="2 3">
    <name type="scientific">Spelaeicoccus albus</name>
    <dbReference type="NCBI Taxonomy" id="1280376"/>
    <lineage>
        <taxon>Bacteria</taxon>
        <taxon>Bacillati</taxon>
        <taxon>Actinomycetota</taxon>
        <taxon>Actinomycetes</taxon>
        <taxon>Micrococcales</taxon>
        <taxon>Brevibacteriaceae</taxon>
        <taxon>Spelaeicoccus</taxon>
    </lineage>
</organism>
<dbReference type="RefSeq" id="WP_179427709.1">
    <property type="nucleotide sequence ID" value="NZ_JACBZP010000001.1"/>
</dbReference>
<sequence>MTSSDTTQPTVAPYGEWVSPIRASDLTASSHRVSGGAFVGDEVWWAEDRPEEGGRTAIRRNGADGTPVDVLPAPFNARTRVHEYGGGAWCVAEYPGAGPRLIFAEFTDQRLYRLDPGSEHPIPLTPAGLGMRFADLTVNGNLIWCVRETHSEGYLRRDICTVPIDGAAADSAEMITSVVSGSRFLAYPKISPDGARLAWICWDHPQMPWDGTELRVADLDGAAGEPTTLMGSTTESVLQPEWLSATTLAAISDRSGWWNLYSVDAAGHEEPTALLTDEAEYGGPLWQLGSRWYSLLDDGSLLTVRTRGTSRLGILTPDTAERRGITTGLDSIALAAVRGTKALIIGGSADHAAGLREVDLGTGDVRDIRLGVDQLPPAEYLPECRSMTFTDGRDVHAFVYSPFNKHFTAPDGELPPFIAFVHGGPTSQTVPKASTLIAYFTSRGIGVIDVNYGGSSGYGREYRDRLRGQWGIVDVQDVVAAVRGLADQGIADPERLAIEGGSAGGWTVLAALTGSDVFACGASYFGVAELVEFAKETHDFESRYLDGLIGPLPEAEDLYVERAPLTHADSLTCPVLLLQGLDDPIVPPSQAERFRDALAAKHIPYAYLAFDGESHGFRRAENIIASREAELSFYGQCLGFTPPDIPQLELIR</sequence>
<evidence type="ECO:0000313" key="2">
    <source>
        <dbReference type="EMBL" id="NYI67624.1"/>
    </source>
</evidence>
<proteinExistence type="predicted"/>
<keyword evidence="3" id="KW-1185">Reference proteome</keyword>
<feature type="domain" description="Peptidase S9 prolyl oligopeptidase catalytic" evidence="1">
    <location>
        <begin position="435"/>
        <end position="639"/>
    </location>
</feature>
<protein>
    <submittedName>
        <fullName evidence="2">Dipeptidyl aminopeptidase/acylaminoacyl peptidase</fullName>
    </submittedName>
</protein>
<evidence type="ECO:0000259" key="1">
    <source>
        <dbReference type="Pfam" id="PF00326"/>
    </source>
</evidence>
<evidence type="ECO:0000313" key="3">
    <source>
        <dbReference type="Proteomes" id="UP000539111"/>
    </source>
</evidence>
<dbReference type="InterPro" id="IPR001375">
    <property type="entry name" value="Peptidase_S9_cat"/>
</dbReference>
<dbReference type="GO" id="GO:0008236">
    <property type="term" value="F:serine-type peptidase activity"/>
    <property type="evidence" value="ECO:0007669"/>
    <property type="project" value="InterPro"/>
</dbReference>
<accession>A0A7Z0IHC3</accession>
<dbReference type="Gene3D" id="3.40.50.1820">
    <property type="entry name" value="alpha/beta hydrolase"/>
    <property type="match status" value="1"/>
</dbReference>
<dbReference type="EMBL" id="JACBZP010000001">
    <property type="protein sequence ID" value="NYI67624.1"/>
    <property type="molecule type" value="Genomic_DNA"/>
</dbReference>
<dbReference type="GO" id="GO:0006508">
    <property type="term" value="P:proteolysis"/>
    <property type="evidence" value="ECO:0007669"/>
    <property type="project" value="InterPro"/>
</dbReference>
<reference evidence="2 3" key="1">
    <citation type="submission" date="2020-07" db="EMBL/GenBank/DDBJ databases">
        <title>Sequencing the genomes of 1000 actinobacteria strains.</title>
        <authorList>
            <person name="Klenk H.-P."/>
        </authorList>
    </citation>
    <scope>NUCLEOTIDE SEQUENCE [LARGE SCALE GENOMIC DNA]</scope>
    <source>
        <strain evidence="2 3">DSM 26341</strain>
    </source>
</reference>
<gene>
    <name evidence="2" type="ORF">BJY26_001930</name>
</gene>
<dbReference type="InterPro" id="IPR011042">
    <property type="entry name" value="6-blade_b-propeller_TolB-like"/>
</dbReference>
<dbReference type="Pfam" id="PF00326">
    <property type="entry name" value="Peptidase_S9"/>
    <property type="match status" value="1"/>
</dbReference>
<keyword evidence="2" id="KW-0378">Hydrolase</keyword>
<dbReference type="GO" id="GO:0004177">
    <property type="term" value="F:aminopeptidase activity"/>
    <property type="evidence" value="ECO:0007669"/>
    <property type="project" value="UniProtKB-KW"/>
</dbReference>
<dbReference type="PANTHER" id="PTHR43056">
    <property type="entry name" value="PEPTIDASE S9 PROLYL OLIGOPEPTIDASE"/>
    <property type="match status" value="1"/>
</dbReference>
<keyword evidence="2" id="KW-0031">Aminopeptidase</keyword>
<keyword evidence="2" id="KW-0645">Protease</keyword>
<dbReference type="Proteomes" id="UP000539111">
    <property type="component" value="Unassembled WGS sequence"/>
</dbReference>
<dbReference type="SUPFAM" id="SSF53474">
    <property type="entry name" value="alpha/beta-Hydrolases"/>
    <property type="match status" value="1"/>
</dbReference>